<protein>
    <recommendedName>
        <fullName evidence="8">HECT domain-containing protein</fullName>
    </recommendedName>
</protein>
<dbReference type="InterPro" id="IPR035983">
    <property type="entry name" value="Hect_E3_ubiquitin_ligase"/>
</dbReference>
<dbReference type="EMBL" id="JARQWQ010000124">
    <property type="protein sequence ID" value="KAK2549596.1"/>
    <property type="molecule type" value="Genomic_DNA"/>
</dbReference>
<evidence type="ECO:0000313" key="6">
    <source>
        <dbReference type="EMBL" id="KAK2549596.1"/>
    </source>
</evidence>
<reference evidence="6" key="1">
    <citation type="journal article" date="2023" name="G3 (Bethesda)">
        <title>Whole genome assembly and annotation of the endangered Caribbean coral Acropora cervicornis.</title>
        <authorList>
            <person name="Selwyn J.D."/>
            <person name="Vollmer S.V."/>
        </authorList>
    </citation>
    <scope>NUCLEOTIDE SEQUENCE</scope>
    <source>
        <strain evidence="6">K2</strain>
    </source>
</reference>
<feature type="active site" description="Glycyl thioester intermediate" evidence="2">
    <location>
        <position position="714"/>
    </location>
</feature>
<dbReference type="GO" id="GO:0043130">
    <property type="term" value="F:ubiquitin binding"/>
    <property type="evidence" value="ECO:0007669"/>
    <property type="project" value="InterPro"/>
</dbReference>
<evidence type="ECO:0008006" key="8">
    <source>
        <dbReference type="Google" id="ProtNLM"/>
    </source>
</evidence>
<evidence type="ECO:0000313" key="7">
    <source>
        <dbReference type="Proteomes" id="UP001249851"/>
    </source>
</evidence>
<evidence type="ECO:0000256" key="1">
    <source>
        <dbReference type="ARBA" id="ARBA00022786"/>
    </source>
</evidence>
<feature type="compositionally biased region" description="Low complexity" evidence="3">
    <location>
        <begin position="43"/>
        <end position="67"/>
    </location>
</feature>
<dbReference type="PROSITE" id="PS50237">
    <property type="entry name" value="HECT"/>
    <property type="match status" value="1"/>
</dbReference>
<comment type="caution">
    <text evidence="6">The sequence shown here is derived from an EMBL/GenBank/DDBJ whole genome shotgun (WGS) entry which is preliminary data.</text>
</comment>
<dbReference type="PROSITE" id="PS51140">
    <property type="entry name" value="CUE"/>
    <property type="match status" value="1"/>
</dbReference>
<accession>A0AAD9PV06</accession>
<organism evidence="6 7">
    <name type="scientific">Acropora cervicornis</name>
    <name type="common">Staghorn coral</name>
    <dbReference type="NCBI Taxonomy" id="6130"/>
    <lineage>
        <taxon>Eukaryota</taxon>
        <taxon>Metazoa</taxon>
        <taxon>Cnidaria</taxon>
        <taxon>Anthozoa</taxon>
        <taxon>Hexacorallia</taxon>
        <taxon>Scleractinia</taxon>
        <taxon>Astrocoeniina</taxon>
        <taxon>Acroporidae</taxon>
        <taxon>Acropora</taxon>
    </lineage>
</organism>
<reference evidence="6" key="2">
    <citation type="journal article" date="2023" name="Science">
        <title>Genomic signatures of disease resistance in endangered staghorn corals.</title>
        <authorList>
            <person name="Vollmer S.V."/>
            <person name="Selwyn J.D."/>
            <person name="Despard B.A."/>
            <person name="Roesel C.L."/>
        </authorList>
    </citation>
    <scope>NUCLEOTIDE SEQUENCE</scope>
    <source>
        <strain evidence="6">K2</strain>
    </source>
</reference>
<gene>
    <name evidence="6" type="ORF">P5673_029991</name>
</gene>
<dbReference type="AlphaFoldDB" id="A0AAD9PV06"/>
<dbReference type="Pfam" id="PF00632">
    <property type="entry name" value="HECT"/>
    <property type="match status" value="1"/>
</dbReference>
<feature type="region of interest" description="Disordered" evidence="3">
    <location>
        <begin position="28"/>
        <end position="67"/>
    </location>
</feature>
<evidence type="ECO:0000259" key="4">
    <source>
        <dbReference type="PROSITE" id="PS50237"/>
    </source>
</evidence>
<dbReference type="InterPro" id="IPR000569">
    <property type="entry name" value="HECT_dom"/>
</dbReference>
<name>A0AAD9PV06_ACRCE</name>
<dbReference type="SMART" id="SM00119">
    <property type="entry name" value="HECTc"/>
    <property type="match status" value="1"/>
</dbReference>
<keyword evidence="7" id="KW-1185">Reference proteome</keyword>
<dbReference type="Gene3D" id="3.90.1750.10">
    <property type="entry name" value="Hect, E3 ligase catalytic domains"/>
    <property type="match status" value="1"/>
</dbReference>
<keyword evidence="1 2" id="KW-0833">Ubl conjugation pathway</keyword>
<dbReference type="Gene3D" id="3.30.2410.10">
    <property type="entry name" value="Hect, E3 ligase catalytic domain"/>
    <property type="match status" value="1"/>
</dbReference>
<dbReference type="CDD" id="cd14279">
    <property type="entry name" value="CUE"/>
    <property type="match status" value="1"/>
</dbReference>
<dbReference type="InterPro" id="IPR003892">
    <property type="entry name" value="CUE"/>
</dbReference>
<sequence>MAAVRGEGDDLPARCISLLQEVKDLIEARSSGPENTDKTAAFSSSERQARSSSSTRTVQQQQGNNTTQQRVMQNFRSLFAPYSAACSSSASARPPAAKKPRTFQVRETWTHDFFCLGSTQAVSVPSRAQKITLQNAGLGRRKVVFSCKGTALDVKTKLESVFPKLKAGGGFELLRSGSPSSKLSLITPPSGGYSVAFLRDAAGLDQALAYIRPLQKDLDMLENQSTEQVVGENILSVKCLECEEDVALATFRQHQTQCNIKTWERETLLTTDNSLGLVEGTSSDGYKVNEECSMLNTISEDRASLESQLMEMFPGETPEKIQYALLQGSHDLSGAAEYLLNGVMDNKEDEDEDNTDWNTPLSAWGLRKLDYQKALMKFVTGAVQSHLPEEHLVITRDKSIITQVLRKYKNPRFNLQSPLNIQFQSSGTLELGVDAGGPTRAFFYHLMQELVRGKFNGIKLFEGEAGHLVPSCDYDLVSSCFFVLVGKMVVHSFINECKGLEGISPAVINYVISGSRDTALEHLVLEDIQDPCLRQILKELMDCSDQELGKFTSDGDFNIADTLVSAGFPHIEVLPSNRSLAYECVLTYEVVTKRIPVLDDLRKGLDSVRVMATTGTDLVQQHPQVQQLIFPAAESKIEVSELRQLIKYNQTDGSTAQAAEYFEKYLDELNTRETLGGLLQLWTGWPSLPMIEEKMTVAFLAKTSNKVLADADTCVKSLKIPTYHTEYENFVKYMDLSISHGKVGFGKM</sequence>
<feature type="domain" description="HECT" evidence="4">
    <location>
        <begin position="411"/>
        <end position="748"/>
    </location>
</feature>
<evidence type="ECO:0000256" key="3">
    <source>
        <dbReference type="SAM" id="MobiDB-lite"/>
    </source>
</evidence>
<dbReference type="SUPFAM" id="SSF56204">
    <property type="entry name" value="Hect, E3 ligase catalytic domain"/>
    <property type="match status" value="1"/>
</dbReference>
<dbReference type="Proteomes" id="UP001249851">
    <property type="component" value="Unassembled WGS sequence"/>
</dbReference>
<evidence type="ECO:0000259" key="5">
    <source>
        <dbReference type="PROSITE" id="PS51140"/>
    </source>
</evidence>
<proteinExistence type="predicted"/>
<feature type="domain" description="CUE" evidence="5">
    <location>
        <begin position="301"/>
        <end position="344"/>
    </location>
</feature>
<evidence type="ECO:0000256" key="2">
    <source>
        <dbReference type="PROSITE-ProRule" id="PRU00104"/>
    </source>
</evidence>
<dbReference type="GO" id="GO:0004842">
    <property type="term" value="F:ubiquitin-protein transferase activity"/>
    <property type="evidence" value="ECO:0007669"/>
    <property type="project" value="InterPro"/>
</dbReference>